<gene>
    <name evidence="1" type="ORF">CQ394_06975</name>
</gene>
<name>A0A2A7MIM9_9CLOT</name>
<dbReference type="Proteomes" id="UP000220840">
    <property type="component" value="Unassembled WGS sequence"/>
</dbReference>
<sequence>MEKRMDEKILDFINEIEEKRLRENICEGPVKINNNFYEFEESEFFDGALKMYIPNTFIDMPEEARRFKYPSEDRPDIIKCNDDGSIAITFKIIDNPLEDEYIDDLKETMVLITKKLNPSNVFFDEGILEIDSKKIAYYDFKSSAIDAYLYNFTFLFEFKGETFMGTFSCDYKDMREWKDDVIFQMINTIKVKKNNM</sequence>
<keyword evidence="2" id="KW-1185">Reference proteome</keyword>
<dbReference type="AlphaFoldDB" id="A0A2A7MIM9"/>
<reference evidence="1 2" key="1">
    <citation type="submission" date="2017-10" db="EMBL/GenBank/DDBJ databases">
        <title>Effective Description of Clostridium neonatale sp. nov. linked to necrotizing enterocolitis in neonates and a clarification of species assignable to the genus Clostridium (Prazmowski 1880) emend. Lawson and Rainey 2016.</title>
        <authorList>
            <person name="Bernard K."/>
            <person name="Burdz T."/>
            <person name="Wiebe D."/>
            <person name="Balcewich B."/>
            <person name="Alfa M."/>
            <person name="Bernier A.-M."/>
        </authorList>
    </citation>
    <scope>NUCLEOTIDE SEQUENCE [LARGE SCALE GENOMIC DNA]</scope>
    <source>
        <strain evidence="1 2">LCDC99A005</strain>
    </source>
</reference>
<comment type="caution">
    <text evidence="1">The sequence shown here is derived from an EMBL/GenBank/DDBJ whole genome shotgun (WGS) entry which is preliminary data.</text>
</comment>
<accession>A0A2A7MIM9</accession>
<evidence type="ECO:0000313" key="2">
    <source>
        <dbReference type="Proteomes" id="UP000220840"/>
    </source>
</evidence>
<protein>
    <submittedName>
        <fullName evidence="1">Uncharacterized protein</fullName>
    </submittedName>
</protein>
<dbReference type="RefSeq" id="WP_058295597.1">
    <property type="nucleotide sequence ID" value="NZ_CAMRXB010000049.1"/>
</dbReference>
<dbReference type="OrthoDB" id="249246at2"/>
<dbReference type="EMBL" id="PDCJ01000001">
    <property type="protein sequence ID" value="PEG31440.1"/>
    <property type="molecule type" value="Genomic_DNA"/>
</dbReference>
<dbReference type="STRING" id="137838.GCA_001458595_02865"/>
<proteinExistence type="predicted"/>
<evidence type="ECO:0000313" key="1">
    <source>
        <dbReference type="EMBL" id="PEG31440.1"/>
    </source>
</evidence>
<organism evidence="1 2">
    <name type="scientific">Clostridium neonatale</name>
    <dbReference type="NCBI Taxonomy" id="137838"/>
    <lineage>
        <taxon>Bacteria</taxon>
        <taxon>Bacillati</taxon>
        <taxon>Bacillota</taxon>
        <taxon>Clostridia</taxon>
        <taxon>Eubacteriales</taxon>
        <taxon>Clostridiaceae</taxon>
        <taxon>Clostridium</taxon>
    </lineage>
</organism>